<dbReference type="PANTHER" id="PTHR46928:SF1">
    <property type="entry name" value="MESENCHYME-SPECIFIC CELL SURFACE GLYCOPROTEIN"/>
    <property type="match status" value="1"/>
</dbReference>
<dbReference type="Gene3D" id="2.130.10.10">
    <property type="entry name" value="YVTN repeat-like/Quinoprotein amine dehydrogenase"/>
    <property type="match status" value="1"/>
</dbReference>
<feature type="domain" description="Phytase-like" evidence="2">
    <location>
        <begin position="473"/>
        <end position="763"/>
    </location>
</feature>
<dbReference type="EMBL" id="BLLK01000045">
    <property type="protein sequence ID" value="GFH51741.1"/>
    <property type="molecule type" value="Genomic_DNA"/>
</dbReference>
<dbReference type="Proteomes" id="UP001054902">
    <property type="component" value="Unassembled WGS sequence"/>
</dbReference>
<evidence type="ECO:0000259" key="2">
    <source>
        <dbReference type="Pfam" id="PF13449"/>
    </source>
</evidence>
<evidence type="ECO:0000313" key="3">
    <source>
        <dbReference type="EMBL" id="GFH51741.1"/>
    </source>
</evidence>
<feature type="chain" id="PRO_5042166568" evidence="1">
    <location>
        <begin position="21"/>
        <end position="780"/>
    </location>
</feature>
<dbReference type="Pfam" id="PF13449">
    <property type="entry name" value="Phytase-like"/>
    <property type="match status" value="1"/>
</dbReference>
<dbReference type="InterPro" id="IPR015943">
    <property type="entry name" value="WD40/YVTN_repeat-like_dom_sf"/>
</dbReference>
<dbReference type="PANTHER" id="PTHR46928">
    <property type="entry name" value="MESENCHYME-SPECIFIC CELL SURFACE GLYCOPROTEIN"/>
    <property type="match status" value="1"/>
</dbReference>
<evidence type="ECO:0000256" key="1">
    <source>
        <dbReference type="SAM" id="SignalP"/>
    </source>
</evidence>
<proteinExistence type="predicted"/>
<accession>A0AAD3CV69</accession>
<feature type="signal peptide" evidence="1">
    <location>
        <begin position="1"/>
        <end position="20"/>
    </location>
</feature>
<dbReference type="SUPFAM" id="SSF75011">
    <property type="entry name" value="3-carboxy-cis,cis-mucoante lactonizing enzyme"/>
    <property type="match status" value="1"/>
</dbReference>
<evidence type="ECO:0000313" key="4">
    <source>
        <dbReference type="Proteomes" id="UP001054902"/>
    </source>
</evidence>
<dbReference type="InterPro" id="IPR011044">
    <property type="entry name" value="Quino_amine_DH_bsu"/>
</dbReference>
<protein>
    <submittedName>
        <fullName evidence="3">Esterase-like activity of phytase family protein</fullName>
    </submittedName>
</protein>
<comment type="caution">
    <text evidence="3">The sequence shown here is derived from an EMBL/GenBank/DDBJ whole genome shotgun (WGS) entry which is preliminary data.</text>
</comment>
<dbReference type="SUPFAM" id="SSF50969">
    <property type="entry name" value="YVTN repeat-like/Quinoprotein amine dehydrogenase"/>
    <property type="match status" value="1"/>
</dbReference>
<name>A0AAD3CV69_9STRA</name>
<sequence length="780" mass="84221">MKLASALLLSLPLFQDTVLAETRDLKKGKCDLWTKKWKNGKSSKGKGSYNFNRIATFPVCSQLDADCNTDTETAAEIVTVSGDLNTLIYSDSPMGVIGFVDITDATSPTPLGTLDVGGEPTSVSVWNDSIAVVGVNTSEDYVNTSGLLVAVDIATQTILKSWDLGGQPDSVAVSPDGKYIVVAIENERDEDLGDGIPPQMPAGFVVSIATAESLDDWTPSVIDVTGLDGVNIPEDPEPEFVHINENNLAVVTLQENNAIILIDLESGTVESSFSAGSVDLDNIDTEEEGIIDQTSSLDAVPREPDGVVFMNPNYFATADEGDMDGGSRGFTIWNVCGEPVWGSDSFMDQYSASVGHYPDERSGNKGVEPENVSFGSFEGTDYLFVNAERAGLVFVYDVSKVKKPKFKQVLPTNVGPEGGLAIPERNLLVIASETDDRGDKMRSTLTIYEYGKGKRQYPTLKSKKPKGSEVPIAFAALSGLSPDPSKDGVLYSVEDSFYNKSRFFKIKTGKSGKASKLVKAINIKDTNGVFAAVSPYGEFSADDLAEMINDDMTVNIDSEGIAADGEGNFYIVHEGQGTVGDADRPIESLNFIFKVNESGDILDVITLPDAWNDKQLRFGLEGVAYNPDSNTLVAVLQRAWGDDANPAVMVYSLDNDDWVGYGYYPLDAATSPAGGWVGLSDITYVGENKFYVIERDNQGYTDARVKKIYEIDVSEWSGDGHVFSKSLVKDILDITDDIGALPFEKYEGLAYTADGVWIVNDNDGVDDNSGEIQLLNLGDI</sequence>
<keyword evidence="4" id="KW-1185">Reference proteome</keyword>
<dbReference type="InterPro" id="IPR027372">
    <property type="entry name" value="Phytase-like_dom"/>
</dbReference>
<organism evidence="3 4">
    <name type="scientific">Chaetoceros tenuissimus</name>
    <dbReference type="NCBI Taxonomy" id="426638"/>
    <lineage>
        <taxon>Eukaryota</taxon>
        <taxon>Sar</taxon>
        <taxon>Stramenopiles</taxon>
        <taxon>Ochrophyta</taxon>
        <taxon>Bacillariophyta</taxon>
        <taxon>Coscinodiscophyceae</taxon>
        <taxon>Chaetocerotophycidae</taxon>
        <taxon>Chaetocerotales</taxon>
        <taxon>Chaetocerotaceae</taxon>
        <taxon>Chaetoceros</taxon>
    </lineage>
</organism>
<keyword evidence="1" id="KW-0732">Signal</keyword>
<dbReference type="AlphaFoldDB" id="A0AAD3CV69"/>
<reference evidence="3 4" key="1">
    <citation type="journal article" date="2021" name="Sci. Rep.">
        <title>The genome of the diatom Chaetoceros tenuissimus carries an ancient integrated fragment of an extant virus.</title>
        <authorList>
            <person name="Hongo Y."/>
            <person name="Kimura K."/>
            <person name="Takaki Y."/>
            <person name="Yoshida Y."/>
            <person name="Baba S."/>
            <person name="Kobayashi G."/>
            <person name="Nagasaki K."/>
            <person name="Hano T."/>
            <person name="Tomaru Y."/>
        </authorList>
    </citation>
    <scope>NUCLEOTIDE SEQUENCE [LARGE SCALE GENOMIC DNA]</scope>
    <source>
        <strain evidence="3 4">NIES-3715</strain>
    </source>
</reference>
<dbReference type="InterPro" id="IPR052956">
    <property type="entry name" value="Mesenchyme-surface_protein"/>
</dbReference>
<gene>
    <name evidence="3" type="ORF">CTEN210_08217</name>
</gene>